<dbReference type="InterPro" id="IPR012318">
    <property type="entry name" value="HTH_CRP"/>
</dbReference>
<keyword evidence="4" id="KW-0812">Transmembrane</keyword>
<comment type="caution">
    <text evidence="7">The sequence shown here is derived from an EMBL/GenBank/DDBJ whole genome shotgun (WGS) entry which is preliminary data.</text>
</comment>
<feature type="domain" description="Cyclic nucleotide-binding" evidence="5">
    <location>
        <begin position="31"/>
        <end position="100"/>
    </location>
</feature>
<dbReference type="PRINTS" id="PR00034">
    <property type="entry name" value="HTHCRP"/>
</dbReference>
<dbReference type="OrthoDB" id="7584044at2"/>
<evidence type="ECO:0000259" key="6">
    <source>
        <dbReference type="PROSITE" id="PS51063"/>
    </source>
</evidence>
<evidence type="ECO:0000256" key="1">
    <source>
        <dbReference type="ARBA" id="ARBA00023015"/>
    </source>
</evidence>
<dbReference type="PROSITE" id="PS51063">
    <property type="entry name" value="HTH_CRP_2"/>
    <property type="match status" value="1"/>
</dbReference>
<evidence type="ECO:0000313" key="8">
    <source>
        <dbReference type="Proteomes" id="UP000325255"/>
    </source>
</evidence>
<keyword evidence="1" id="KW-0805">Transcription regulation</keyword>
<dbReference type="InterPro" id="IPR050397">
    <property type="entry name" value="Env_Response_Regulators"/>
</dbReference>
<dbReference type="InterPro" id="IPR014710">
    <property type="entry name" value="RmlC-like_jellyroll"/>
</dbReference>
<keyword evidence="4" id="KW-0472">Membrane</keyword>
<keyword evidence="8" id="KW-1185">Reference proteome</keyword>
<organism evidence="7 8">
    <name type="scientific">Rhodovastum atsumiense</name>
    <dbReference type="NCBI Taxonomy" id="504468"/>
    <lineage>
        <taxon>Bacteria</taxon>
        <taxon>Pseudomonadati</taxon>
        <taxon>Pseudomonadota</taxon>
        <taxon>Alphaproteobacteria</taxon>
        <taxon>Acetobacterales</taxon>
        <taxon>Acetobacteraceae</taxon>
        <taxon>Rhodovastum</taxon>
    </lineage>
</organism>
<dbReference type="CDD" id="cd00038">
    <property type="entry name" value="CAP_ED"/>
    <property type="match status" value="1"/>
</dbReference>
<dbReference type="SMART" id="SM00100">
    <property type="entry name" value="cNMP"/>
    <property type="match status" value="1"/>
</dbReference>
<feature type="transmembrane region" description="Helical" evidence="4">
    <location>
        <begin position="89"/>
        <end position="110"/>
    </location>
</feature>
<protein>
    <submittedName>
        <fullName evidence="7">Helix-turn-helix domain-containing protein</fullName>
    </submittedName>
</protein>
<evidence type="ECO:0000256" key="4">
    <source>
        <dbReference type="SAM" id="Phobius"/>
    </source>
</evidence>
<dbReference type="GO" id="GO:0005829">
    <property type="term" value="C:cytosol"/>
    <property type="evidence" value="ECO:0007669"/>
    <property type="project" value="TreeGrafter"/>
</dbReference>
<reference evidence="7 8" key="1">
    <citation type="submission" date="2019-09" db="EMBL/GenBank/DDBJ databases">
        <title>Genome sequence of Rhodovastum atsumiense, a diverse member of the Acetobacteraceae family of non-sulfur purple photosynthetic bacteria.</title>
        <authorList>
            <person name="Meyer T."/>
            <person name="Kyndt J."/>
        </authorList>
    </citation>
    <scope>NUCLEOTIDE SEQUENCE [LARGE SCALE GENOMIC DNA]</scope>
    <source>
        <strain evidence="7 8">DSM 21279</strain>
    </source>
</reference>
<dbReference type="InterPro" id="IPR018490">
    <property type="entry name" value="cNMP-bd_dom_sf"/>
</dbReference>
<evidence type="ECO:0000259" key="5">
    <source>
        <dbReference type="PROSITE" id="PS50042"/>
    </source>
</evidence>
<dbReference type="AlphaFoldDB" id="A0A5M6IS91"/>
<sequence length="251" mass="27267">MMTPVRARPLVVEPIRPTDPCTNCEARSFSVCNAIEAKDLERLAALAVPLAIDAGRTFIEEGDTAEHFFNVTAGTAKLFKLLPDGRRQITGFACVGTFLGLAVSSTYAFGAEAVEPMRVCRFSRAKLKALLDDFPAMEKRLLEVASNELVAAQEQMLLLGRKTARERLASFLVVRAVNMASGVLPCSSRPADKVTLPMTRSDIADYLGLTIETVSRTLTRFKSERLIDIPSASEIAIRDFAALEGLATGLN</sequence>
<dbReference type="PANTHER" id="PTHR24567:SF75">
    <property type="entry name" value="FUMARATE AND NITRATE REDUCTION REGULATORY PROTEIN"/>
    <property type="match status" value="1"/>
</dbReference>
<dbReference type="PROSITE" id="PS50042">
    <property type="entry name" value="CNMP_BINDING_3"/>
    <property type="match status" value="1"/>
</dbReference>
<dbReference type="InterPro" id="IPR018335">
    <property type="entry name" value="Tscrpt_reg_HTH_Crp-type_CS"/>
</dbReference>
<feature type="domain" description="HTH crp-type" evidence="6">
    <location>
        <begin position="162"/>
        <end position="241"/>
    </location>
</feature>
<dbReference type="InterPro" id="IPR036390">
    <property type="entry name" value="WH_DNA-bd_sf"/>
</dbReference>
<dbReference type="GO" id="GO:0003677">
    <property type="term" value="F:DNA binding"/>
    <property type="evidence" value="ECO:0007669"/>
    <property type="project" value="UniProtKB-KW"/>
</dbReference>
<dbReference type="SUPFAM" id="SSF51206">
    <property type="entry name" value="cAMP-binding domain-like"/>
    <property type="match status" value="1"/>
</dbReference>
<dbReference type="Gene3D" id="1.10.10.10">
    <property type="entry name" value="Winged helix-like DNA-binding domain superfamily/Winged helix DNA-binding domain"/>
    <property type="match status" value="1"/>
</dbReference>
<dbReference type="CDD" id="cd00092">
    <property type="entry name" value="HTH_CRP"/>
    <property type="match status" value="1"/>
</dbReference>
<gene>
    <name evidence="7" type="ORF">F1189_17680</name>
</gene>
<dbReference type="Proteomes" id="UP000325255">
    <property type="component" value="Unassembled WGS sequence"/>
</dbReference>
<keyword evidence="4" id="KW-1133">Transmembrane helix</keyword>
<dbReference type="Gene3D" id="2.60.120.10">
    <property type="entry name" value="Jelly Rolls"/>
    <property type="match status" value="1"/>
</dbReference>
<dbReference type="SUPFAM" id="SSF46785">
    <property type="entry name" value="Winged helix' DNA-binding domain"/>
    <property type="match status" value="1"/>
</dbReference>
<evidence type="ECO:0000256" key="2">
    <source>
        <dbReference type="ARBA" id="ARBA00023125"/>
    </source>
</evidence>
<proteinExistence type="predicted"/>
<evidence type="ECO:0000313" key="7">
    <source>
        <dbReference type="EMBL" id="KAA5610757.1"/>
    </source>
</evidence>
<dbReference type="Pfam" id="PF13545">
    <property type="entry name" value="HTH_Crp_2"/>
    <property type="match status" value="1"/>
</dbReference>
<dbReference type="PANTHER" id="PTHR24567">
    <property type="entry name" value="CRP FAMILY TRANSCRIPTIONAL REGULATORY PROTEIN"/>
    <property type="match status" value="1"/>
</dbReference>
<dbReference type="InterPro" id="IPR036388">
    <property type="entry name" value="WH-like_DNA-bd_sf"/>
</dbReference>
<keyword evidence="2" id="KW-0238">DNA-binding</keyword>
<dbReference type="PROSITE" id="PS00042">
    <property type="entry name" value="HTH_CRP_1"/>
    <property type="match status" value="1"/>
</dbReference>
<keyword evidence="3" id="KW-0804">Transcription</keyword>
<dbReference type="RefSeq" id="WP_150042193.1">
    <property type="nucleotide sequence ID" value="NZ_OW485601.1"/>
</dbReference>
<dbReference type="GO" id="GO:0003700">
    <property type="term" value="F:DNA-binding transcription factor activity"/>
    <property type="evidence" value="ECO:0007669"/>
    <property type="project" value="InterPro"/>
</dbReference>
<accession>A0A5M6IS91</accession>
<dbReference type="InterPro" id="IPR000595">
    <property type="entry name" value="cNMP-bd_dom"/>
</dbReference>
<dbReference type="Pfam" id="PF00027">
    <property type="entry name" value="cNMP_binding"/>
    <property type="match status" value="1"/>
</dbReference>
<dbReference type="EMBL" id="VWPK01000028">
    <property type="protein sequence ID" value="KAA5610757.1"/>
    <property type="molecule type" value="Genomic_DNA"/>
</dbReference>
<evidence type="ECO:0000256" key="3">
    <source>
        <dbReference type="ARBA" id="ARBA00023163"/>
    </source>
</evidence>
<dbReference type="SMART" id="SM00419">
    <property type="entry name" value="HTH_CRP"/>
    <property type="match status" value="1"/>
</dbReference>
<name>A0A5M6IS91_9PROT</name>